<organism evidence="6 7">
    <name type="scientific">Bacteroides salyersiae</name>
    <dbReference type="NCBI Taxonomy" id="291644"/>
    <lineage>
        <taxon>Bacteria</taxon>
        <taxon>Pseudomonadati</taxon>
        <taxon>Bacteroidota</taxon>
        <taxon>Bacteroidia</taxon>
        <taxon>Bacteroidales</taxon>
        <taxon>Bacteroidaceae</taxon>
        <taxon>Bacteroides</taxon>
    </lineage>
</organism>
<dbReference type="GO" id="GO:0005975">
    <property type="term" value="P:carbohydrate metabolic process"/>
    <property type="evidence" value="ECO:0007669"/>
    <property type="project" value="InterPro"/>
</dbReference>
<dbReference type="GO" id="GO:0004553">
    <property type="term" value="F:hydrolase activity, hydrolyzing O-glycosyl compounds"/>
    <property type="evidence" value="ECO:0007669"/>
    <property type="project" value="InterPro"/>
</dbReference>
<name>A0A7J4XDB0_9BACE</name>
<proteinExistence type="inferred from homology"/>
<keyword evidence="2 4" id="KW-0378">Hydrolase</keyword>
<comment type="similarity">
    <text evidence="1 4">Belongs to the glycosyl hydrolase 43 family.</text>
</comment>
<reference evidence="6 7" key="1">
    <citation type="journal article" date="2019" name="Nat. Med.">
        <title>A library of human gut bacterial isolates paired with longitudinal multiomics data enables mechanistic microbiome research.</title>
        <authorList>
            <person name="Poyet M."/>
            <person name="Groussin M."/>
            <person name="Gibbons S.M."/>
            <person name="Avila-Pacheco J."/>
            <person name="Jiang X."/>
            <person name="Kearney S.M."/>
            <person name="Perrotta A.R."/>
            <person name="Berdy B."/>
            <person name="Zhao S."/>
            <person name="Lieberman T.D."/>
            <person name="Swanson P.K."/>
            <person name="Smith M."/>
            <person name="Roesemann S."/>
            <person name="Alexander J.E."/>
            <person name="Rich S.A."/>
            <person name="Livny J."/>
            <person name="Vlamakis H."/>
            <person name="Clish C."/>
            <person name="Bullock K."/>
            <person name="Deik A."/>
            <person name="Scott J."/>
            <person name="Pierce K.A."/>
            <person name="Xavier R.J."/>
            <person name="Alm E.J."/>
        </authorList>
    </citation>
    <scope>NUCLEOTIDE SEQUENCE [LARGE SCALE GENOMIC DNA]</scope>
    <source>
        <strain evidence="6 7">BIOML-A10</strain>
    </source>
</reference>
<evidence type="ECO:0000313" key="6">
    <source>
        <dbReference type="EMBL" id="KAA3758226.1"/>
    </source>
</evidence>
<evidence type="ECO:0000256" key="4">
    <source>
        <dbReference type="RuleBase" id="RU361187"/>
    </source>
</evidence>
<dbReference type="EMBL" id="VWMK01000028">
    <property type="protein sequence ID" value="KAA3758226.1"/>
    <property type="molecule type" value="Genomic_DNA"/>
</dbReference>
<dbReference type="Proteomes" id="UP000422221">
    <property type="component" value="Unassembled WGS sequence"/>
</dbReference>
<comment type="caution">
    <text evidence="6">The sequence shown here is derived from an EMBL/GenBank/DDBJ whole genome shotgun (WGS) entry which is preliminary data.</text>
</comment>
<protein>
    <submittedName>
        <fullName evidence="6">Family 43 glycosylhydrolase</fullName>
    </submittedName>
</protein>
<keyword evidence="3 4" id="KW-0326">Glycosidase</keyword>
<dbReference type="PANTHER" id="PTHR35279">
    <property type="match status" value="1"/>
</dbReference>
<evidence type="ECO:0000313" key="7">
    <source>
        <dbReference type="Proteomes" id="UP000422221"/>
    </source>
</evidence>
<evidence type="ECO:0000256" key="5">
    <source>
        <dbReference type="SAM" id="SignalP"/>
    </source>
</evidence>
<keyword evidence="5" id="KW-0732">Signal</keyword>
<sequence>MKSYVISILVCFYSAFSLAQTMMFGDTSRLGRPFSKDPHVITFKGKYLMYYSIPPKENSTEVAGWGIGVAESRNLNKWERVGEITPAAPYEAKGLCAPCALVREDTVHLFYQTYGNGKKDAVCHAWSVDGINFVRNATNPVYVPTATWNCGRAIDAEVVFCRDKYYLYYATRTPDYSTQVIGVAVAGKGTSFNRETWKDACDRAILVPQYPWEGKCVEGPSVIPMGDWMFMFYAGAYNNDPQQIGVARSKDGIHWEKMSNKPFLTNGDAGSWNYCESGHPHIFKSPQGKTYLFYQGNDDFGKTWFLSNVRIFWKGDKPYLEN</sequence>
<accession>A0A7J4XDB0</accession>
<dbReference type="Pfam" id="PF04616">
    <property type="entry name" value="Glyco_hydro_43"/>
    <property type="match status" value="1"/>
</dbReference>
<evidence type="ECO:0000256" key="2">
    <source>
        <dbReference type="ARBA" id="ARBA00022801"/>
    </source>
</evidence>
<gene>
    <name evidence="6" type="ORF">F3F73_21040</name>
</gene>
<dbReference type="InterPro" id="IPR006710">
    <property type="entry name" value="Glyco_hydro_43"/>
</dbReference>
<dbReference type="AlphaFoldDB" id="A0A7J4XDB0"/>
<feature type="signal peptide" evidence="5">
    <location>
        <begin position="1"/>
        <end position="19"/>
    </location>
</feature>
<dbReference type="SUPFAM" id="SSF75005">
    <property type="entry name" value="Arabinanase/levansucrase/invertase"/>
    <property type="match status" value="1"/>
</dbReference>
<evidence type="ECO:0000256" key="1">
    <source>
        <dbReference type="ARBA" id="ARBA00009865"/>
    </source>
</evidence>
<dbReference type="PANTHER" id="PTHR35279:SF1">
    <property type="entry name" value="ARABINANASE_LEVANSUCRASE_INVERTASE"/>
    <property type="match status" value="1"/>
</dbReference>
<dbReference type="InterPro" id="IPR023296">
    <property type="entry name" value="Glyco_hydro_beta-prop_sf"/>
</dbReference>
<feature type="chain" id="PRO_5029798376" evidence="5">
    <location>
        <begin position="20"/>
        <end position="322"/>
    </location>
</feature>
<dbReference type="RefSeq" id="WP_130058701.1">
    <property type="nucleotide sequence ID" value="NZ_JADNPJ010000002.1"/>
</dbReference>
<dbReference type="Gene3D" id="2.115.10.20">
    <property type="entry name" value="Glycosyl hydrolase domain, family 43"/>
    <property type="match status" value="2"/>
</dbReference>
<evidence type="ECO:0000256" key="3">
    <source>
        <dbReference type="ARBA" id="ARBA00023295"/>
    </source>
</evidence>